<organism evidence="5">
    <name type="scientific">Blumeria graminis f. sp. tritici 96224</name>
    <dbReference type="NCBI Taxonomy" id="1268274"/>
    <lineage>
        <taxon>Eukaryota</taxon>
        <taxon>Fungi</taxon>
        <taxon>Dikarya</taxon>
        <taxon>Ascomycota</taxon>
        <taxon>Pezizomycotina</taxon>
        <taxon>Leotiomycetes</taxon>
        <taxon>Erysiphales</taxon>
        <taxon>Erysiphaceae</taxon>
        <taxon>Blumeria</taxon>
    </lineage>
</organism>
<dbReference type="InterPro" id="IPR038986">
    <property type="entry name" value="Clr2"/>
</dbReference>
<dbReference type="GO" id="GO:0033553">
    <property type="term" value="C:rDNA heterochromatin"/>
    <property type="evidence" value="ECO:0007669"/>
    <property type="project" value="TreeGrafter"/>
</dbReference>
<dbReference type="Proteomes" id="UP000053110">
    <property type="component" value="Unassembled WGS sequence"/>
</dbReference>
<feature type="compositionally biased region" description="Low complexity" evidence="1">
    <location>
        <begin position="206"/>
        <end position="219"/>
    </location>
</feature>
<dbReference type="InterPro" id="IPR031915">
    <property type="entry name" value="Clr2_N"/>
</dbReference>
<dbReference type="EMBL" id="UIGY01000076">
    <property type="protein sequence ID" value="SUZ10203.1"/>
    <property type="molecule type" value="Genomic_DNA"/>
</dbReference>
<dbReference type="PANTHER" id="PTHR38046:SF1">
    <property type="entry name" value="CRYPTIC LOCI REGULATOR 2"/>
    <property type="match status" value="1"/>
</dbReference>
<protein>
    <submittedName>
        <fullName evidence="5">Bgt-4001</fullName>
    </submittedName>
</protein>
<dbReference type="PANTHER" id="PTHR38046">
    <property type="entry name" value="CRYPTIC LOCI REGULATOR 2"/>
    <property type="match status" value="1"/>
</dbReference>
<evidence type="ECO:0000259" key="2">
    <source>
        <dbReference type="Pfam" id="PF10383"/>
    </source>
</evidence>
<evidence type="ECO:0000313" key="5">
    <source>
        <dbReference type="EMBL" id="SUZ10203.1"/>
    </source>
</evidence>
<evidence type="ECO:0000313" key="6">
    <source>
        <dbReference type="Proteomes" id="UP000053110"/>
    </source>
</evidence>
<dbReference type="GO" id="GO:0031934">
    <property type="term" value="C:mating-type region heterochromatin"/>
    <property type="evidence" value="ECO:0007669"/>
    <property type="project" value="TreeGrafter"/>
</dbReference>
<feature type="domain" description="Cryptic loci regulator 2 N-terminal" evidence="3">
    <location>
        <begin position="82"/>
        <end position="167"/>
    </location>
</feature>
<dbReference type="GO" id="GO:0030466">
    <property type="term" value="P:silent mating-type cassette heterochromatin formation"/>
    <property type="evidence" value="ECO:0007669"/>
    <property type="project" value="TreeGrafter"/>
</dbReference>
<reference evidence="6" key="1">
    <citation type="journal article" date="2013" name="Nat. Genet.">
        <title>The wheat powdery mildew genome shows the unique evolution of an obligate biotroph.</title>
        <authorList>
            <person name="Wicker T."/>
            <person name="Oberhaensli S."/>
            <person name="Parlange F."/>
            <person name="Buchmann J.P."/>
            <person name="Shatalina M."/>
            <person name="Roffler S."/>
            <person name="Ben-David R."/>
            <person name="Dolezel J."/>
            <person name="Simkova H."/>
            <person name="Schulze-Lefert P."/>
            <person name="Spanu P.D."/>
            <person name="Bruggmann R."/>
            <person name="Amselem J."/>
            <person name="Quesneville H."/>
            <person name="Ver Loren van Themaat E."/>
            <person name="Paape T."/>
            <person name="Shimizu K.K."/>
            <person name="Keller B."/>
        </authorList>
    </citation>
    <scope>NUCLEOTIDE SEQUENCE [LARGE SCALE GENOMIC DNA]</scope>
    <source>
        <strain evidence="6">96224</strain>
    </source>
</reference>
<dbReference type="Pfam" id="PF10383">
    <property type="entry name" value="Clr2"/>
    <property type="match status" value="1"/>
</dbReference>
<accession>A0A061HMV2</accession>
<feature type="domain" description="Cryptic loci regulator 2 C-terminal" evidence="2">
    <location>
        <begin position="398"/>
        <end position="514"/>
    </location>
</feature>
<dbReference type="OrthoDB" id="2421327at2759"/>
<dbReference type="Pfam" id="PF16761">
    <property type="entry name" value="Clr2_transil"/>
    <property type="match status" value="1"/>
</dbReference>
<feature type="region of interest" description="Disordered" evidence="1">
    <location>
        <begin position="206"/>
        <end position="237"/>
    </location>
</feature>
<sequence length="618" mass="70071">MSQYYPVTICRSDGLLEVSTKSGKELNQPTPAQLDDKPDAKGNVDYYRRLSENDTKAIDWRRKIGGMLMNILGGKSHADRNYILTELPDGYVLWEHIKYNKNKGLDERKREKGKHAAGMYDRQDAYLYGHPQGRKKRYRSPADFFPHLLWLGTDRDGDSANCSCKICSPDGDEEVVEEIQIQPVEIPVRKEIKAAPAAPVTTTVPFSATPSATPSTNSSGYMSRYTSTPTPTMPSKIASKPVIQLPTKIKSKEQLADSEPTPMNKFIYRPGELVWFNNGANWRLGVISKRNLKNNQVPRYLIQPLSNPEQQQPLQIKEQDYLRPWLAWSVPETTNPDLKNLHFEQVSWDRVVRGEFDNGRNTDYVVDGSILAAKSIDASYSLFDRIENALVSNGDIAYNGMFLGAEKVWVGEPVRLSGYGSNIVILIIDRMVERPGLSSSVTFTGDIYKLVEMPTPHNRTADWPKYSHNLPPRMITDIAFRNEVAAKKGIWYEWQLLATPATKQLKDIKGRWYETQTLLPILKTPHKYQADLLLGQTSDAGEWMNGRKDNNNVQEQRRKNRRDTLGRAVPADFKVSRGLDGPPEDDQFPDEHTMPLGGDFDNLDHFMDLEQAFYGSGL</sequence>
<reference evidence="4" key="2">
    <citation type="submission" date="2013-01" db="EMBL/GenBank/DDBJ databases">
        <title>The wheat powdery mildew genome reveals unique evolution of an obligate biotroph.</title>
        <authorList>
            <person name="Oberhaensli S."/>
            <person name="Wicker T."/>
            <person name="Keller B."/>
        </authorList>
    </citation>
    <scope>NUCLEOTIDE SEQUENCE</scope>
    <source>
        <strain evidence="4">96224</strain>
    </source>
</reference>
<feature type="compositionally biased region" description="Polar residues" evidence="1">
    <location>
        <begin position="220"/>
        <end position="230"/>
    </location>
</feature>
<dbReference type="AlphaFoldDB" id="A0A061HMV2"/>
<dbReference type="EMBL" id="KE375048">
    <property type="protein sequence ID" value="EPQ64895.1"/>
    <property type="molecule type" value="Genomic_DNA"/>
</dbReference>
<reference evidence="5" key="3">
    <citation type="submission" date="2018-07" db="EMBL/GenBank/DDBJ databases">
        <authorList>
            <person name="Quirk P.G."/>
            <person name="Krulwich T.A."/>
        </authorList>
    </citation>
    <scope>NUCLEOTIDE SEQUENCE</scope>
    <source>
        <strain evidence="5">96224</strain>
    </source>
</reference>
<evidence type="ECO:0000256" key="1">
    <source>
        <dbReference type="SAM" id="MobiDB-lite"/>
    </source>
</evidence>
<dbReference type="GO" id="GO:0070824">
    <property type="term" value="C:SHREC complex"/>
    <property type="evidence" value="ECO:0007669"/>
    <property type="project" value="InterPro"/>
</dbReference>
<dbReference type="HOGENOM" id="CLU_029547_1_0_1"/>
<feature type="region of interest" description="Disordered" evidence="1">
    <location>
        <begin position="543"/>
        <end position="588"/>
    </location>
</feature>
<gene>
    <name evidence="4" type="ORF">BGT96224_4001</name>
    <name evidence="5" type="ORF">BGT96224V2_LOCUS3379</name>
</gene>
<name>A0A061HMV2_BLUGR</name>
<evidence type="ECO:0000259" key="3">
    <source>
        <dbReference type="Pfam" id="PF16761"/>
    </source>
</evidence>
<proteinExistence type="predicted"/>
<dbReference type="InterPro" id="IPR018839">
    <property type="entry name" value="Tscrpt-silencing_Clr2_C"/>
</dbReference>
<evidence type="ECO:0000313" key="4">
    <source>
        <dbReference type="EMBL" id="EPQ64895.1"/>
    </source>
</evidence>